<feature type="region of interest" description="Disordered" evidence="1">
    <location>
        <begin position="33"/>
        <end position="103"/>
    </location>
</feature>
<dbReference type="AlphaFoldDB" id="A0A061JJZ2"/>
<keyword evidence="2" id="KW-0732">Signal</keyword>
<reference evidence="3 4" key="1">
    <citation type="journal article" date="2013" name="Genome Announc.">
        <title>Draft Genome of the Nitrogen-Fixing Bacterium Pseudomonas stutzeri Strain KOS6 Isolated from Industrial Hydrocarbon Sludge.</title>
        <authorList>
            <person name="Grigoryeva T.V."/>
            <person name="Laikov A.V."/>
            <person name="Naumova R.P."/>
            <person name="Manolov A.I."/>
            <person name="Larin A.K."/>
            <person name="Karpova I.Y."/>
            <person name="Semashko T.A."/>
            <person name="Alexeev D.G."/>
            <person name="Kostryukova E.S."/>
            <person name="Muller R."/>
            <person name="Govorun V.M."/>
        </authorList>
    </citation>
    <scope>NUCLEOTIDE SEQUENCE [LARGE SCALE GENOMIC DNA]</scope>
    <source>
        <strain evidence="3 4">KOS6</strain>
    </source>
</reference>
<evidence type="ECO:0000313" key="4">
    <source>
        <dbReference type="Proteomes" id="UP000026923"/>
    </source>
</evidence>
<dbReference type="EMBL" id="AMCZ02000032">
    <property type="protein sequence ID" value="EWC39706.1"/>
    <property type="molecule type" value="Genomic_DNA"/>
</dbReference>
<dbReference type="RefSeq" id="WP_003292139.1">
    <property type="nucleotide sequence ID" value="NZ_KK020678.1"/>
</dbReference>
<dbReference type="Proteomes" id="UP000026923">
    <property type="component" value="Unassembled WGS sequence"/>
</dbReference>
<feature type="chain" id="PRO_5001605558" description="Copper resistance protein B" evidence="2">
    <location>
        <begin position="31"/>
        <end position="103"/>
    </location>
</feature>
<feature type="compositionally biased region" description="Basic and acidic residues" evidence="1">
    <location>
        <begin position="75"/>
        <end position="103"/>
    </location>
</feature>
<protein>
    <recommendedName>
        <fullName evidence="5">Copper resistance protein B</fullName>
    </recommendedName>
</protein>
<gene>
    <name evidence="3" type="ORF">B597_018760</name>
</gene>
<dbReference type="eggNOG" id="ENOG5031JXE">
    <property type="taxonomic scope" value="Bacteria"/>
</dbReference>
<evidence type="ECO:0008006" key="5">
    <source>
        <dbReference type="Google" id="ProtNLM"/>
    </source>
</evidence>
<organism evidence="3 4">
    <name type="scientific">Stutzerimonas stutzeri KOS6</name>
    <dbReference type="NCBI Taxonomy" id="1218352"/>
    <lineage>
        <taxon>Bacteria</taxon>
        <taxon>Pseudomonadati</taxon>
        <taxon>Pseudomonadota</taxon>
        <taxon>Gammaproteobacteria</taxon>
        <taxon>Pseudomonadales</taxon>
        <taxon>Pseudomonadaceae</taxon>
        <taxon>Stutzerimonas</taxon>
    </lineage>
</organism>
<feature type="signal peptide" evidence="2">
    <location>
        <begin position="1"/>
        <end position="30"/>
    </location>
</feature>
<evidence type="ECO:0000313" key="3">
    <source>
        <dbReference type="EMBL" id="EWC39706.1"/>
    </source>
</evidence>
<evidence type="ECO:0000256" key="2">
    <source>
        <dbReference type="SAM" id="SignalP"/>
    </source>
</evidence>
<feature type="compositionally biased region" description="Basic and acidic residues" evidence="1">
    <location>
        <begin position="33"/>
        <end position="43"/>
    </location>
</feature>
<accession>A0A061JJZ2</accession>
<evidence type="ECO:0000256" key="1">
    <source>
        <dbReference type="SAM" id="MobiDB-lite"/>
    </source>
</evidence>
<dbReference type="HOGENOM" id="CLU_2261320_0_0_6"/>
<sequence length="103" mass="11172">MSNTPKRNHLFCSAAMLSLLAALYIPVSLAEENHSDHGRHAVDSSKAASEKQPPQVRGQGPANQQMDHGSMNHGSMDHDGMDHQKMTGEHGSDHAEADSNHDH</sequence>
<name>A0A061JJZ2_STUST</name>
<dbReference type="OrthoDB" id="6892440at2"/>
<comment type="caution">
    <text evidence="3">The sequence shown here is derived from an EMBL/GenBank/DDBJ whole genome shotgun (WGS) entry which is preliminary data.</text>
</comment>
<proteinExistence type="predicted"/>